<dbReference type="SUPFAM" id="SSF56601">
    <property type="entry name" value="beta-lactamase/transpeptidase-like"/>
    <property type="match status" value="1"/>
</dbReference>
<organism evidence="5 6">
    <name type="scientific">Alternaria atra</name>
    <dbReference type="NCBI Taxonomy" id="119953"/>
    <lineage>
        <taxon>Eukaryota</taxon>
        <taxon>Fungi</taxon>
        <taxon>Dikarya</taxon>
        <taxon>Ascomycota</taxon>
        <taxon>Pezizomycotina</taxon>
        <taxon>Dothideomycetes</taxon>
        <taxon>Pleosporomycetidae</taxon>
        <taxon>Pleosporales</taxon>
        <taxon>Pleosporineae</taxon>
        <taxon>Pleosporaceae</taxon>
        <taxon>Alternaria</taxon>
        <taxon>Alternaria sect. Ulocladioides</taxon>
    </lineage>
</organism>
<gene>
    <name evidence="5" type="ORF">ALTATR162_LOCUS7805</name>
</gene>
<dbReference type="Gene3D" id="3.40.710.10">
    <property type="entry name" value="DD-peptidase/beta-lactamase superfamily"/>
    <property type="match status" value="1"/>
</dbReference>
<dbReference type="RefSeq" id="XP_043171369.1">
    <property type="nucleotide sequence ID" value="XM_043315434.1"/>
</dbReference>
<comment type="caution">
    <text evidence="5">The sequence shown here is derived from an EMBL/GenBank/DDBJ whole genome shotgun (WGS) entry which is preliminary data.</text>
</comment>
<evidence type="ECO:0000313" key="6">
    <source>
        <dbReference type="Proteomes" id="UP000676310"/>
    </source>
</evidence>
<feature type="signal peptide" evidence="2">
    <location>
        <begin position="1"/>
        <end position="17"/>
    </location>
</feature>
<evidence type="ECO:0000259" key="4">
    <source>
        <dbReference type="Pfam" id="PF26335"/>
    </source>
</evidence>
<evidence type="ECO:0000256" key="1">
    <source>
        <dbReference type="SAM" id="MobiDB-lite"/>
    </source>
</evidence>
<protein>
    <recommendedName>
        <fullName evidence="7">Beta-lactamase-related domain-containing protein</fullName>
    </recommendedName>
</protein>
<dbReference type="InterPro" id="IPR058664">
    <property type="entry name" value="ARB_00930-like_C"/>
</dbReference>
<evidence type="ECO:0000256" key="2">
    <source>
        <dbReference type="SAM" id="SignalP"/>
    </source>
</evidence>
<dbReference type="PANTHER" id="PTHR22935:SF97">
    <property type="entry name" value="BETA-LACTAMASE-RELATED DOMAIN-CONTAINING PROTEIN"/>
    <property type="match status" value="1"/>
</dbReference>
<feature type="domain" description="Beta-lactamase-like ARB-00930-like C-terminal" evidence="4">
    <location>
        <begin position="428"/>
        <end position="506"/>
    </location>
</feature>
<feature type="region of interest" description="Disordered" evidence="1">
    <location>
        <begin position="497"/>
        <end position="517"/>
    </location>
</feature>
<reference evidence="5" key="1">
    <citation type="submission" date="2021-05" db="EMBL/GenBank/DDBJ databases">
        <authorList>
            <person name="Stam R."/>
        </authorList>
    </citation>
    <scope>NUCLEOTIDE SEQUENCE</scope>
    <source>
        <strain evidence="5">CS162</strain>
    </source>
</reference>
<feature type="domain" description="Beta-lactamase-related" evidence="3">
    <location>
        <begin position="70"/>
        <end position="414"/>
    </location>
</feature>
<keyword evidence="2" id="KW-0732">Signal</keyword>
<dbReference type="GeneID" id="67019846"/>
<dbReference type="Pfam" id="PF00144">
    <property type="entry name" value="Beta-lactamase"/>
    <property type="match status" value="1"/>
</dbReference>
<dbReference type="InterPro" id="IPR012338">
    <property type="entry name" value="Beta-lactam/transpept-like"/>
</dbReference>
<evidence type="ECO:0000259" key="3">
    <source>
        <dbReference type="Pfam" id="PF00144"/>
    </source>
</evidence>
<accession>A0A8J2N8D5</accession>
<keyword evidence="6" id="KW-1185">Reference proteome</keyword>
<feature type="chain" id="PRO_5035178340" description="Beta-lactamase-related domain-containing protein" evidence="2">
    <location>
        <begin position="18"/>
        <end position="517"/>
    </location>
</feature>
<dbReference type="Proteomes" id="UP000676310">
    <property type="component" value="Unassembled WGS sequence"/>
</dbReference>
<dbReference type="EMBL" id="CAJRGZ010000022">
    <property type="protein sequence ID" value="CAG5174516.1"/>
    <property type="molecule type" value="Genomic_DNA"/>
</dbReference>
<sequence>MKSYSASLLFGALATLAQETVLPEAALAGPGFPAPSSLSGSDALATAIGRFDEAVARSPIVQANEAAWAVAVFSTADEEPLYERYFTPDYDVGVEEVNRESVFRIASVSKVFSVWSFLMEVGDERFNDPITRYIPELGDAGPSDGALYDDIDHVRWDEVTLGQLASHLAGIPRDPSQTDMSAQLGPEQAMAFGLPSLPNNEIPQCGVTGLLRTCTRNETMAQLRKQHPIFPTGHSPAYSNVAYALLGFAQEAITGQLVSRAISDNILSALNMTVSSFNTPPPSGGVIPGNASSIGWDWKTGVMDPAASIYSSAGDMLKAGRAILKSTTLAPAQTRRWLKPMSQTGVLGSAVGAPWEIRHLVLDKRLTQLYTKQGDTGGYRAALVLSPEHGLGAVVLSAGPIESNSAAVRETLMNAVGAVFLPAAELQAREEARSNFAGTYTNAATNSSVTIEVDASTPGLGVTHLSARGIEVIGPSSPFIPLYGAGQSARLFPSGLRTERAEANGTATQEPQRRAVT</sequence>
<dbReference type="AlphaFoldDB" id="A0A8J2N8D5"/>
<name>A0A8J2N8D5_9PLEO</name>
<evidence type="ECO:0000313" key="5">
    <source>
        <dbReference type="EMBL" id="CAG5174516.1"/>
    </source>
</evidence>
<dbReference type="PANTHER" id="PTHR22935">
    <property type="entry name" value="PENICILLIN-BINDING PROTEIN"/>
    <property type="match status" value="1"/>
</dbReference>
<dbReference type="Pfam" id="PF26335">
    <property type="entry name" value="ARB_00930_C"/>
    <property type="match status" value="1"/>
</dbReference>
<dbReference type="InterPro" id="IPR001466">
    <property type="entry name" value="Beta-lactam-related"/>
</dbReference>
<proteinExistence type="predicted"/>
<evidence type="ECO:0008006" key="7">
    <source>
        <dbReference type="Google" id="ProtNLM"/>
    </source>
</evidence>
<dbReference type="InterPro" id="IPR051478">
    <property type="entry name" value="Beta-lactamase-like_AB/R"/>
</dbReference>
<dbReference type="OrthoDB" id="10250282at2759"/>